<comment type="caution">
    <text evidence="1">The sequence shown here is derived from an EMBL/GenBank/DDBJ whole genome shotgun (WGS) entry which is preliminary data.</text>
</comment>
<evidence type="ECO:0000313" key="2">
    <source>
        <dbReference type="Proteomes" id="UP000012138"/>
    </source>
</evidence>
<gene>
    <name evidence="1" type="ORF">LEP1GSC024_3667</name>
</gene>
<dbReference type="AlphaFoldDB" id="M6Y0K1"/>
<dbReference type="EMBL" id="AKXB02000143">
    <property type="protein sequence ID" value="EMO87862.1"/>
    <property type="molecule type" value="Genomic_DNA"/>
</dbReference>
<protein>
    <submittedName>
        <fullName evidence="1">Uncharacterized protein</fullName>
    </submittedName>
</protein>
<reference evidence="1 2" key="1">
    <citation type="submission" date="2013-01" db="EMBL/GenBank/DDBJ databases">
        <authorList>
            <person name="Harkins D.M."/>
            <person name="Durkin A.S."/>
            <person name="Brinkac L.M."/>
            <person name="Haft D.H."/>
            <person name="Selengut J.D."/>
            <person name="Sanka R."/>
            <person name="DePew J."/>
            <person name="Purushe J."/>
            <person name="Whelen A.C."/>
            <person name="Vinetz J.M."/>
            <person name="Sutton G.G."/>
            <person name="Nierman W.C."/>
            <person name="Fouts D.E."/>
        </authorList>
    </citation>
    <scope>NUCLEOTIDE SEQUENCE [LARGE SCALE GENOMIC DNA]</scope>
    <source>
        <strain evidence="1 2">2001034031</strain>
    </source>
</reference>
<accession>M6Y0K1</accession>
<dbReference type="Proteomes" id="UP000012138">
    <property type="component" value="Unassembled WGS sequence"/>
</dbReference>
<name>M6Y0K1_9LEPT</name>
<sequence length="49" mass="5880">MITKYRHFALKQSFAIEFLKNEFSIYFCFVETVNSSSFVNLEYGIFQQL</sequence>
<organism evidence="1 2">
    <name type="scientific">Leptospira noguchii str. 2001034031</name>
    <dbReference type="NCBI Taxonomy" id="1193053"/>
    <lineage>
        <taxon>Bacteria</taxon>
        <taxon>Pseudomonadati</taxon>
        <taxon>Spirochaetota</taxon>
        <taxon>Spirochaetia</taxon>
        <taxon>Leptospirales</taxon>
        <taxon>Leptospiraceae</taxon>
        <taxon>Leptospira</taxon>
    </lineage>
</organism>
<evidence type="ECO:0000313" key="1">
    <source>
        <dbReference type="EMBL" id="EMO87862.1"/>
    </source>
</evidence>
<proteinExistence type="predicted"/>